<feature type="signal peptide" evidence="19">
    <location>
        <begin position="1"/>
        <end position="23"/>
    </location>
</feature>
<feature type="binding site" evidence="15">
    <location>
        <position position="183"/>
    </location>
    <ligand>
        <name>substrate</name>
    </ligand>
</feature>
<reference evidence="21 23" key="1">
    <citation type="journal article" date="2011" name="Nature">
        <title>The Medicago genome provides insight into the evolution of rhizobial symbioses.</title>
        <authorList>
            <person name="Young N.D."/>
            <person name="Debelle F."/>
            <person name="Oldroyd G.E."/>
            <person name="Geurts R."/>
            <person name="Cannon S.B."/>
            <person name="Udvardi M.K."/>
            <person name="Benedito V.A."/>
            <person name="Mayer K.F."/>
            <person name="Gouzy J."/>
            <person name="Schoof H."/>
            <person name="Van de Peer Y."/>
            <person name="Proost S."/>
            <person name="Cook D.R."/>
            <person name="Meyers B.C."/>
            <person name="Spannagl M."/>
            <person name="Cheung F."/>
            <person name="De Mita S."/>
            <person name="Krishnakumar V."/>
            <person name="Gundlach H."/>
            <person name="Zhou S."/>
            <person name="Mudge J."/>
            <person name="Bharti A.K."/>
            <person name="Murray J.D."/>
            <person name="Naoumkina M.A."/>
            <person name="Rosen B."/>
            <person name="Silverstein K.A."/>
            <person name="Tang H."/>
            <person name="Rombauts S."/>
            <person name="Zhao P.X."/>
            <person name="Zhou P."/>
            <person name="Barbe V."/>
            <person name="Bardou P."/>
            <person name="Bechner M."/>
            <person name="Bellec A."/>
            <person name="Berger A."/>
            <person name="Berges H."/>
            <person name="Bidwell S."/>
            <person name="Bisseling T."/>
            <person name="Choisne N."/>
            <person name="Couloux A."/>
            <person name="Denny R."/>
            <person name="Deshpande S."/>
            <person name="Dai X."/>
            <person name="Doyle J.J."/>
            <person name="Dudez A.M."/>
            <person name="Farmer A.D."/>
            <person name="Fouteau S."/>
            <person name="Franken C."/>
            <person name="Gibelin C."/>
            <person name="Gish J."/>
            <person name="Goldstein S."/>
            <person name="Gonzalez A.J."/>
            <person name="Green P.J."/>
            <person name="Hallab A."/>
            <person name="Hartog M."/>
            <person name="Hua A."/>
            <person name="Humphray S.J."/>
            <person name="Jeong D.H."/>
            <person name="Jing Y."/>
            <person name="Jocker A."/>
            <person name="Kenton S.M."/>
            <person name="Kim D.J."/>
            <person name="Klee K."/>
            <person name="Lai H."/>
            <person name="Lang C."/>
            <person name="Lin S."/>
            <person name="Macmil S.L."/>
            <person name="Magdelenat G."/>
            <person name="Matthews L."/>
            <person name="McCorrison J."/>
            <person name="Monaghan E.L."/>
            <person name="Mun J.H."/>
            <person name="Najar F.Z."/>
            <person name="Nicholson C."/>
            <person name="Noirot C."/>
            <person name="O'Bleness M."/>
            <person name="Paule C.R."/>
            <person name="Poulain J."/>
            <person name="Prion F."/>
            <person name="Qin B."/>
            <person name="Qu C."/>
            <person name="Retzel E.F."/>
            <person name="Riddle C."/>
            <person name="Sallet E."/>
            <person name="Samain S."/>
            <person name="Samson N."/>
            <person name="Sanders I."/>
            <person name="Saurat O."/>
            <person name="Scarpelli C."/>
            <person name="Schiex T."/>
            <person name="Segurens B."/>
            <person name="Severin A.J."/>
            <person name="Sherrier D.J."/>
            <person name="Shi R."/>
            <person name="Sims S."/>
            <person name="Singer S.R."/>
            <person name="Sinharoy S."/>
            <person name="Sterck L."/>
            <person name="Viollet A."/>
            <person name="Wang B.B."/>
            <person name="Wang K."/>
            <person name="Wang M."/>
            <person name="Wang X."/>
            <person name="Warfsmann J."/>
            <person name="Weissenbach J."/>
            <person name="White D.D."/>
            <person name="White J.D."/>
            <person name="Wiley G.B."/>
            <person name="Wincker P."/>
            <person name="Xing Y."/>
            <person name="Yang L."/>
            <person name="Yao Z."/>
            <person name="Ying F."/>
            <person name="Zhai J."/>
            <person name="Zhou L."/>
            <person name="Zuber A."/>
            <person name="Denarie J."/>
            <person name="Dixon R.A."/>
            <person name="May G.D."/>
            <person name="Schwartz D.C."/>
            <person name="Rogers J."/>
            <person name="Quetier F."/>
            <person name="Town C.D."/>
            <person name="Roe B.A."/>
        </authorList>
    </citation>
    <scope>NUCLEOTIDE SEQUENCE [LARGE SCALE GENOMIC DNA]</scope>
    <source>
        <strain evidence="21">A17</strain>
        <strain evidence="22 23">cv. Jemalong A17</strain>
    </source>
</reference>
<evidence type="ECO:0000256" key="11">
    <source>
        <dbReference type="ARBA" id="ARBA00023002"/>
    </source>
</evidence>
<dbReference type="KEGG" id="mtr:25491724"/>
<dbReference type="FunFam" id="1.10.520.10:FF:000009">
    <property type="entry name" value="Peroxidase"/>
    <property type="match status" value="1"/>
</dbReference>
<feature type="binding site" evidence="16">
    <location>
        <position position="90"/>
    </location>
    <ligand>
        <name>Ca(2+)</name>
        <dbReference type="ChEBI" id="CHEBI:29108"/>
        <label>1</label>
    </ligand>
</feature>
<dbReference type="HOGENOM" id="CLU_010543_0_0_1"/>
<evidence type="ECO:0000256" key="7">
    <source>
        <dbReference type="ARBA" id="ARBA00022617"/>
    </source>
</evidence>
<comment type="catalytic activity">
    <reaction evidence="1 19">
        <text>2 a phenolic donor + H2O2 = 2 a phenolic radical donor + 2 H2O</text>
        <dbReference type="Rhea" id="RHEA:56136"/>
        <dbReference type="ChEBI" id="CHEBI:15377"/>
        <dbReference type="ChEBI" id="CHEBI:16240"/>
        <dbReference type="ChEBI" id="CHEBI:139520"/>
        <dbReference type="ChEBI" id="CHEBI:139521"/>
        <dbReference type="EC" id="1.11.1.7"/>
    </reaction>
</comment>
<comment type="function">
    <text evidence="2">Removal of H(2)O(2), oxidation of toxic reductants, biosynthesis and degradation of lignin, suberization, auxin catabolism, response to environmental stresses such as wounding, pathogen attack and oxidative stress. These functions might be dependent on each isozyme/isoform in each plant tissue.</text>
</comment>
<evidence type="ECO:0000256" key="4">
    <source>
        <dbReference type="ARBA" id="ARBA00006873"/>
    </source>
</evidence>
<keyword evidence="6 19" id="KW-0575">Peroxidase</keyword>
<protein>
    <recommendedName>
        <fullName evidence="5 19">Peroxidase</fullName>
        <ecNumber evidence="5 19">1.11.1.7</ecNumber>
    </recommendedName>
</protein>
<evidence type="ECO:0000256" key="16">
    <source>
        <dbReference type="PIRSR" id="PIRSR600823-3"/>
    </source>
</evidence>
<dbReference type="OrthoDB" id="2113341at2759"/>
<keyword evidence="19" id="KW-0376">Hydrogen peroxide</keyword>
<organism evidence="21 23">
    <name type="scientific">Medicago truncatula</name>
    <name type="common">Barrel medic</name>
    <name type="synonym">Medicago tribuloides</name>
    <dbReference type="NCBI Taxonomy" id="3880"/>
    <lineage>
        <taxon>Eukaryota</taxon>
        <taxon>Viridiplantae</taxon>
        <taxon>Streptophyta</taxon>
        <taxon>Embryophyta</taxon>
        <taxon>Tracheophyta</taxon>
        <taxon>Spermatophyta</taxon>
        <taxon>Magnoliopsida</taxon>
        <taxon>eudicotyledons</taxon>
        <taxon>Gunneridae</taxon>
        <taxon>Pentapetalae</taxon>
        <taxon>rosids</taxon>
        <taxon>fabids</taxon>
        <taxon>Fabales</taxon>
        <taxon>Fabaceae</taxon>
        <taxon>Papilionoideae</taxon>
        <taxon>50 kb inversion clade</taxon>
        <taxon>NPAAA clade</taxon>
        <taxon>Hologalegina</taxon>
        <taxon>IRL clade</taxon>
        <taxon>Trifolieae</taxon>
        <taxon>Medicago</taxon>
    </lineage>
</organism>
<dbReference type="PRINTS" id="PR00461">
    <property type="entry name" value="PLPEROXIDASE"/>
</dbReference>
<dbReference type="GO" id="GO:0004601">
    <property type="term" value="F:peroxidase activity"/>
    <property type="evidence" value="ECO:0000318"/>
    <property type="project" value="GO_Central"/>
</dbReference>
<dbReference type="CDD" id="cd00693">
    <property type="entry name" value="secretory_peroxidase"/>
    <property type="match status" value="1"/>
</dbReference>
<dbReference type="GO" id="GO:0006979">
    <property type="term" value="P:response to oxidative stress"/>
    <property type="evidence" value="ECO:0007669"/>
    <property type="project" value="UniProtKB-UniRule"/>
</dbReference>
<dbReference type="PRINTS" id="PR00458">
    <property type="entry name" value="PEROXIDASE"/>
</dbReference>
<feature type="binding site" evidence="16">
    <location>
        <position position="96"/>
    </location>
    <ligand>
        <name>Ca(2+)</name>
        <dbReference type="ChEBI" id="CHEBI:29108"/>
        <label>1</label>
    </ligand>
</feature>
<dbReference type="Gene3D" id="1.10.420.10">
    <property type="entry name" value="Peroxidase, domain 2"/>
    <property type="match status" value="1"/>
</dbReference>
<keyword evidence="10 16" id="KW-0106">Calcium</keyword>
<feature type="binding site" evidence="16">
    <location>
        <position position="108"/>
    </location>
    <ligand>
        <name>Ca(2+)</name>
        <dbReference type="ChEBI" id="CHEBI:29108"/>
        <label>1</label>
    </ligand>
</feature>
<feature type="binding site" evidence="16">
    <location>
        <position position="268"/>
    </location>
    <ligand>
        <name>Ca(2+)</name>
        <dbReference type="ChEBI" id="CHEBI:29108"/>
        <label>2</label>
    </ligand>
</feature>
<evidence type="ECO:0000256" key="3">
    <source>
        <dbReference type="ARBA" id="ARBA00004613"/>
    </source>
</evidence>
<feature type="domain" description="Plant heme peroxidase family profile" evidence="20">
    <location>
        <begin position="44"/>
        <end position="340"/>
    </location>
</feature>
<dbReference type="Pfam" id="PF00141">
    <property type="entry name" value="peroxidase"/>
    <property type="match status" value="1"/>
</dbReference>
<evidence type="ECO:0000256" key="1">
    <source>
        <dbReference type="ARBA" id="ARBA00000189"/>
    </source>
</evidence>
<dbReference type="InterPro" id="IPR033905">
    <property type="entry name" value="Secretory_peroxidase"/>
</dbReference>
<dbReference type="InterPro" id="IPR010255">
    <property type="entry name" value="Haem_peroxidase_sf"/>
</dbReference>
<keyword evidence="19" id="KW-0964">Secreted</keyword>
<dbReference type="PANTHER" id="PTHR31388:SF132">
    <property type="entry name" value="PEROXIDASE"/>
    <property type="match status" value="1"/>
</dbReference>
<evidence type="ECO:0000256" key="2">
    <source>
        <dbReference type="ARBA" id="ARBA00002322"/>
    </source>
</evidence>
<evidence type="ECO:0000313" key="21">
    <source>
        <dbReference type="EMBL" id="KEH29223.1"/>
    </source>
</evidence>
<keyword evidence="11 19" id="KW-0560">Oxidoreductase</keyword>
<evidence type="ECO:0000256" key="19">
    <source>
        <dbReference type="RuleBase" id="RU362060"/>
    </source>
</evidence>
<reference evidence="22" key="3">
    <citation type="submission" date="2015-04" db="UniProtKB">
        <authorList>
            <consortium name="EnsemblPlants"/>
        </authorList>
    </citation>
    <scope>IDENTIFICATION</scope>
    <source>
        <strain evidence="22">cv. Jemalong A17</strain>
    </source>
</reference>
<evidence type="ECO:0000259" key="20">
    <source>
        <dbReference type="PROSITE" id="PS50873"/>
    </source>
</evidence>
<dbReference type="EC" id="1.11.1.7" evidence="5 19"/>
<evidence type="ECO:0000313" key="22">
    <source>
        <dbReference type="EnsemblPlants" id="KEH29223"/>
    </source>
</evidence>
<evidence type="ECO:0000256" key="13">
    <source>
        <dbReference type="ARBA" id="ARBA00023157"/>
    </source>
</evidence>
<evidence type="ECO:0000256" key="14">
    <source>
        <dbReference type="ARBA" id="ARBA00023180"/>
    </source>
</evidence>
<gene>
    <name evidence="22" type="primary">25491724</name>
    <name evidence="21" type="ordered locus">MTR_4g029190</name>
</gene>
<accession>A0A072UJD7</accession>
<dbReference type="SUPFAM" id="SSF48113">
    <property type="entry name" value="Heme-dependent peroxidases"/>
    <property type="match status" value="1"/>
</dbReference>
<dbReference type="Proteomes" id="UP000002051">
    <property type="component" value="Chromosome 4"/>
</dbReference>
<dbReference type="EnsemblPlants" id="KEH29223">
    <property type="protein sequence ID" value="KEH29223"/>
    <property type="gene ID" value="MTR_4g029190"/>
</dbReference>
<dbReference type="GO" id="GO:0046872">
    <property type="term" value="F:metal ion binding"/>
    <property type="evidence" value="ECO:0007669"/>
    <property type="project" value="UniProtKB-UniRule"/>
</dbReference>
<comment type="cofactor">
    <cofactor evidence="16 19">
        <name>heme b</name>
        <dbReference type="ChEBI" id="CHEBI:60344"/>
    </cofactor>
    <text evidence="16 19">Binds 1 heme b (iron(II)-protoporphyrin IX) group per subunit.</text>
</comment>
<reference evidence="21 23" key="2">
    <citation type="journal article" date="2014" name="BMC Genomics">
        <title>An improved genome release (version Mt4.0) for the model legume Medicago truncatula.</title>
        <authorList>
            <person name="Tang H."/>
            <person name="Krishnakumar V."/>
            <person name="Bidwell S."/>
            <person name="Rosen B."/>
            <person name="Chan A."/>
            <person name="Zhou S."/>
            <person name="Gentzbittel L."/>
            <person name="Childs K.L."/>
            <person name="Yandell M."/>
            <person name="Gundlach H."/>
            <person name="Mayer K.F."/>
            <person name="Schwartz D.C."/>
            <person name="Town C.D."/>
        </authorList>
    </citation>
    <scope>GENOME REANNOTATION</scope>
    <source>
        <strain evidence="21">A17</strain>
        <strain evidence="22 23">cv. Jemalong A17</strain>
    </source>
</reference>
<dbReference type="Gene3D" id="1.10.520.10">
    <property type="match status" value="1"/>
</dbReference>
<comment type="similarity">
    <text evidence="4">Belongs to the peroxidase family. Ascorbate peroxidase subfamily.</text>
</comment>
<feature type="binding site" evidence="16">
    <location>
        <position position="263"/>
    </location>
    <ligand>
        <name>Ca(2+)</name>
        <dbReference type="ChEBI" id="CHEBI:29108"/>
        <label>2</label>
    </ligand>
</feature>
<evidence type="ECO:0000256" key="12">
    <source>
        <dbReference type="ARBA" id="ARBA00023004"/>
    </source>
</evidence>
<evidence type="ECO:0000256" key="17">
    <source>
        <dbReference type="PIRSR" id="PIRSR600823-4"/>
    </source>
</evidence>
<keyword evidence="9 19" id="KW-0732">Signal</keyword>
<dbReference type="PANTHER" id="PTHR31388">
    <property type="entry name" value="PEROXIDASE 72-RELATED"/>
    <property type="match status" value="1"/>
</dbReference>
<dbReference type="PROSITE" id="PS50873">
    <property type="entry name" value="PEROXIDASE_4"/>
    <property type="match status" value="1"/>
</dbReference>
<evidence type="ECO:0000256" key="9">
    <source>
        <dbReference type="ARBA" id="ARBA00022729"/>
    </source>
</evidence>
<feature type="binding site" evidence="16">
    <location>
        <position position="92"/>
    </location>
    <ligand>
        <name>Ca(2+)</name>
        <dbReference type="ChEBI" id="CHEBI:29108"/>
        <label>1</label>
    </ligand>
</feature>
<dbReference type="GO" id="GO:0005576">
    <property type="term" value="C:extracellular region"/>
    <property type="evidence" value="ECO:0007669"/>
    <property type="project" value="UniProtKB-SubCell"/>
</dbReference>
<comment type="cofactor">
    <cofactor evidence="16 19">
        <name>Ca(2+)</name>
        <dbReference type="ChEBI" id="CHEBI:29108"/>
    </cofactor>
    <text evidence="16 19">Binds 2 calcium ions per subunit.</text>
</comment>
<evidence type="ECO:0000256" key="5">
    <source>
        <dbReference type="ARBA" id="ARBA00012313"/>
    </source>
</evidence>
<dbReference type="FunFam" id="1.10.420.10:FF:000006">
    <property type="entry name" value="Peroxidase"/>
    <property type="match status" value="1"/>
</dbReference>
<dbReference type="STRING" id="3880.A0A072UJD7"/>
<evidence type="ECO:0000256" key="8">
    <source>
        <dbReference type="ARBA" id="ARBA00022723"/>
    </source>
</evidence>
<feature type="disulfide bond" evidence="18">
    <location>
        <begin position="141"/>
        <end position="336"/>
    </location>
</feature>
<dbReference type="GO" id="GO:0042744">
    <property type="term" value="P:hydrogen peroxide catabolic process"/>
    <property type="evidence" value="ECO:0007669"/>
    <property type="project" value="UniProtKB-KW"/>
</dbReference>
<keyword evidence="14" id="KW-0325">Glycoprotein</keyword>
<feature type="disulfide bond" evidence="18">
    <location>
        <begin position="55"/>
        <end position="135"/>
    </location>
</feature>
<feature type="disulfide bond" evidence="18">
    <location>
        <begin position="220"/>
        <end position="247"/>
    </location>
</feature>
<dbReference type="GO" id="GO:0140825">
    <property type="term" value="F:lactoperoxidase activity"/>
    <property type="evidence" value="ECO:0007669"/>
    <property type="project" value="UniProtKB-EC"/>
</dbReference>
<evidence type="ECO:0000313" key="23">
    <source>
        <dbReference type="Proteomes" id="UP000002051"/>
    </source>
</evidence>
<dbReference type="GO" id="GO:0020037">
    <property type="term" value="F:heme binding"/>
    <property type="evidence" value="ECO:0007669"/>
    <property type="project" value="UniProtKB-UniRule"/>
</dbReference>
<evidence type="ECO:0000256" key="15">
    <source>
        <dbReference type="PIRSR" id="PIRSR600823-2"/>
    </source>
</evidence>
<comment type="similarity">
    <text evidence="19">Belongs to the peroxidase family. Classical plant (class III) peroxidase subfamily.</text>
</comment>
<feature type="binding site" evidence="16">
    <location>
        <position position="87"/>
    </location>
    <ligand>
        <name>Ca(2+)</name>
        <dbReference type="ChEBI" id="CHEBI:29108"/>
        <label>1</label>
    </ligand>
</feature>
<sequence>MGVFTRSMVTFCVLICLIGIVSASSVIPSATTYVSNLIPGPSSELRPSFYLLHGCPLAVQTIRTAITTAVLKDPRLGASLLRLHFQDCFVQGCDASVLLKDTPTFKGEQNARPNANSLRGYEIIESVKAQLELLCPNVVSCADILALAARDSVVALGGPNWLVRLGRRDSTTADFNAANSDLPSPFLDLDGLIAAFKKKGFTAEEMVALSGAHTIGKAKCGLIRNRIYNESNIDPNYAKSLQAFLPCPKSGGDNNLASLDATTPNFFDNAYYRNLLNKKGLLHSDQQLYNGGSTDYKVSAYANNPLLFSIDFANAMIKMGNLSPLTGDQGQIRKYCSRVNY</sequence>
<feature type="disulfide bond" evidence="18">
    <location>
        <begin position="88"/>
        <end position="93"/>
    </location>
</feature>
<dbReference type="PROSITE" id="PS00435">
    <property type="entry name" value="PEROXIDASE_1"/>
    <property type="match status" value="1"/>
</dbReference>
<proteinExistence type="inferred from homology"/>
<feature type="chain" id="PRO_5014483330" description="Peroxidase" evidence="19">
    <location>
        <begin position="24"/>
        <end position="341"/>
    </location>
</feature>
<dbReference type="GO" id="GO:0009505">
    <property type="term" value="C:plant-type cell wall"/>
    <property type="evidence" value="ECO:0000318"/>
    <property type="project" value="GO_Central"/>
</dbReference>
<name>A0A072UJD7_MEDTR</name>
<evidence type="ECO:0000256" key="10">
    <source>
        <dbReference type="ARBA" id="ARBA00022837"/>
    </source>
</evidence>
<feature type="binding site" evidence="16">
    <location>
        <position position="260"/>
    </location>
    <ligand>
        <name>Ca(2+)</name>
        <dbReference type="ChEBI" id="CHEBI:29108"/>
        <label>2</label>
    </ligand>
</feature>
<feature type="binding site" evidence="16">
    <location>
        <position position="94"/>
    </location>
    <ligand>
        <name>Ca(2+)</name>
        <dbReference type="ChEBI" id="CHEBI:29108"/>
        <label>1</label>
    </ligand>
</feature>
<keyword evidence="23" id="KW-1185">Reference proteome</keyword>
<dbReference type="InterPro" id="IPR002016">
    <property type="entry name" value="Haem_peroxidase"/>
</dbReference>
<dbReference type="EMBL" id="CM001220">
    <property type="protein sequence ID" value="KEH29223.1"/>
    <property type="molecule type" value="Genomic_DNA"/>
</dbReference>
<dbReference type="InterPro" id="IPR000823">
    <property type="entry name" value="Peroxidase_pln"/>
</dbReference>
<feature type="site" description="Transition state stabilizer" evidence="17">
    <location>
        <position position="82"/>
    </location>
</feature>
<keyword evidence="13 18" id="KW-1015">Disulfide bond</keyword>
<comment type="subcellular location">
    <subcellularLocation>
        <location evidence="3 19">Secreted</location>
    </subcellularLocation>
</comment>
<feature type="binding site" evidence="16">
    <location>
        <position position="214"/>
    </location>
    <ligand>
        <name>Ca(2+)</name>
        <dbReference type="ChEBI" id="CHEBI:29108"/>
        <label>2</label>
    </ligand>
</feature>
<keyword evidence="7 19" id="KW-0349">Heme</keyword>
<keyword evidence="8 16" id="KW-0479">Metal-binding</keyword>
<evidence type="ECO:0000256" key="18">
    <source>
        <dbReference type="PIRSR" id="PIRSR600823-5"/>
    </source>
</evidence>
<evidence type="ECO:0000256" key="6">
    <source>
        <dbReference type="ARBA" id="ARBA00022559"/>
    </source>
</evidence>
<feature type="binding site" description="axial binding residue" evidence="16">
    <location>
        <position position="213"/>
    </location>
    <ligand>
        <name>heme b</name>
        <dbReference type="ChEBI" id="CHEBI:60344"/>
    </ligand>
    <ligandPart>
        <name>Fe</name>
        <dbReference type="ChEBI" id="CHEBI:18248"/>
    </ligandPart>
</feature>
<dbReference type="AlphaFoldDB" id="A0A072UJD7"/>
<keyword evidence="12 16" id="KW-0408">Iron</keyword>
<dbReference type="InterPro" id="IPR019793">
    <property type="entry name" value="Peroxidases_heam-ligand_BS"/>
</dbReference>